<sequence>MKLSVTFSGLAKAVQLMNPSEKGVFTSGSDIGERDPIGIQLAKGVEVDLSEVETISGLLSYQGRQVLLYIRDHGAGVRKALEDGSQGRKYHLADCKVLQEMREKGRFERYVVTNDTSDMFSVTGYDRFTQEAIEGETDLKVCKVCLRHLNYKGYQVGGNKGLIFNSFAMDEFFSTYSSHFLYMPTRLSDEVNDGYSPDWARVSANYKQKQNFTCEKCGVVLDKAIHRHLLHTHHINGVKSDNKESNLRVLCADCHSKEAFHEHMFVPRKDKHLIIELRKRQSILNDHNNWQELFEYSDAAVHGVLHMCQQRRTNKPEVGMDIVNTCSEVVGCAELAWPDSRLAIVLDDEEKSLIASSGWQVVRTDEFIEGFATGIYNQIL</sequence>
<protein>
    <submittedName>
        <fullName evidence="1">HNH endonuclease</fullName>
    </submittedName>
</protein>
<dbReference type="AlphaFoldDB" id="A0A2U3BD68"/>
<dbReference type="Proteomes" id="UP000245362">
    <property type="component" value="Unassembled WGS sequence"/>
</dbReference>
<reference evidence="1 2" key="1">
    <citation type="submission" date="2018-05" db="EMBL/GenBank/DDBJ databases">
        <title>Vibrio limimaris sp. nov., isolated from marine sediment.</title>
        <authorList>
            <person name="Li C.-M."/>
        </authorList>
    </citation>
    <scope>NUCLEOTIDE SEQUENCE [LARGE SCALE GENOMIC DNA]</scope>
    <source>
        <strain evidence="1 2">E4404</strain>
    </source>
</reference>
<organism evidence="1 2">
    <name type="scientific">Vibrio albus</name>
    <dbReference type="NCBI Taxonomy" id="2200953"/>
    <lineage>
        <taxon>Bacteria</taxon>
        <taxon>Pseudomonadati</taxon>
        <taxon>Pseudomonadota</taxon>
        <taxon>Gammaproteobacteria</taxon>
        <taxon>Vibrionales</taxon>
        <taxon>Vibrionaceae</taxon>
        <taxon>Vibrio</taxon>
    </lineage>
</organism>
<evidence type="ECO:0000313" key="1">
    <source>
        <dbReference type="EMBL" id="PWI34736.1"/>
    </source>
</evidence>
<name>A0A2U3BD68_9VIBR</name>
<dbReference type="GO" id="GO:0004519">
    <property type="term" value="F:endonuclease activity"/>
    <property type="evidence" value="ECO:0007669"/>
    <property type="project" value="UniProtKB-KW"/>
</dbReference>
<evidence type="ECO:0000313" key="2">
    <source>
        <dbReference type="Proteomes" id="UP000245362"/>
    </source>
</evidence>
<gene>
    <name evidence="1" type="ORF">DI392_00160</name>
</gene>
<dbReference type="CDD" id="cd00085">
    <property type="entry name" value="HNHc"/>
    <property type="match status" value="1"/>
</dbReference>
<dbReference type="InterPro" id="IPR003615">
    <property type="entry name" value="HNH_nuc"/>
</dbReference>
<proteinExistence type="predicted"/>
<dbReference type="OrthoDB" id="9815372at2"/>
<dbReference type="RefSeq" id="WP_109317891.1">
    <property type="nucleotide sequence ID" value="NZ_QFWT01000001.1"/>
</dbReference>
<keyword evidence="1" id="KW-0255">Endonuclease</keyword>
<dbReference type="EMBL" id="QFWT01000001">
    <property type="protein sequence ID" value="PWI34736.1"/>
    <property type="molecule type" value="Genomic_DNA"/>
</dbReference>
<keyword evidence="1" id="KW-0378">Hydrolase</keyword>
<comment type="caution">
    <text evidence="1">The sequence shown here is derived from an EMBL/GenBank/DDBJ whole genome shotgun (WGS) entry which is preliminary data.</text>
</comment>
<keyword evidence="2" id="KW-1185">Reference proteome</keyword>
<accession>A0A2U3BD68</accession>
<keyword evidence="1" id="KW-0540">Nuclease</keyword>